<dbReference type="InterPro" id="IPR003593">
    <property type="entry name" value="AAA+_ATPase"/>
</dbReference>
<dbReference type="FunFam" id="3.40.50.300:FF:000061">
    <property type="entry name" value="ATPase family, AAA domain-containing 2"/>
    <property type="match status" value="1"/>
</dbReference>
<dbReference type="Pfam" id="PF17862">
    <property type="entry name" value="AAA_lid_3"/>
    <property type="match status" value="1"/>
</dbReference>
<feature type="non-terminal residue" evidence="8">
    <location>
        <position position="1"/>
    </location>
</feature>
<dbReference type="CDD" id="cd19517">
    <property type="entry name" value="RecA-like_Yta7-like"/>
    <property type="match status" value="1"/>
</dbReference>
<dbReference type="InterPro" id="IPR018359">
    <property type="entry name" value="Bromodomain_CS"/>
</dbReference>
<evidence type="ECO:0000256" key="6">
    <source>
        <dbReference type="SAM" id="MobiDB-lite"/>
    </source>
</evidence>
<keyword evidence="4 5" id="KW-0103">Bromodomain</keyword>
<dbReference type="SUPFAM" id="SSF52540">
    <property type="entry name" value="P-loop containing nucleoside triphosphate hydrolases"/>
    <property type="match status" value="2"/>
</dbReference>
<keyword evidence="3" id="KW-0067">ATP-binding</keyword>
<dbReference type="PROSITE" id="PS50014">
    <property type="entry name" value="BROMODOMAIN_2"/>
    <property type="match status" value="1"/>
</dbReference>
<dbReference type="SUPFAM" id="SSF47370">
    <property type="entry name" value="Bromodomain"/>
    <property type="match status" value="1"/>
</dbReference>
<keyword evidence="2" id="KW-0547">Nucleotide-binding</keyword>
<dbReference type="SMART" id="SM00297">
    <property type="entry name" value="BROMO"/>
    <property type="match status" value="1"/>
</dbReference>
<dbReference type="InterPro" id="IPR003960">
    <property type="entry name" value="ATPase_AAA_CS"/>
</dbReference>
<dbReference type="GO" id="GO:0003682">
    <property type="term" value="F:chromatin binding"/>
    <property type="evidence" value="ECO:0007669"/>
    <property type="project" value="TreeGrafter"/>
</dbReference>
<evidence type="ECO:0000256" key="5">
    <source>
        <dbReference type="PROSITE-ProRule" id="PRU00035"/>
    </source>
</evidence>
<feature type="region of interest" description="Disordered" evidence="6">
    <location>
        <begin position="1075"/>
        <end position="1094"/>
    </location>
</feature>
<feature type="compositionally biased region" description="Basic and acidic residues" evidence="6">
    <location>
        <begin position="1078"/>
        <end position="1090"/>
    </location>
</feature>
<dbReference type="GO" id="GO:0016887">
    <property type="term" value="F:ATP hydrolysis activity"/>
    <property type="evidence" value="ECO:0007669"/>
    <property type="project" value="InterPro"/>
</dbReference>
<dbReference type="InterPro" id="IPR041569">
    <property type="entry name" value="AAA_lid_3"/>
</dbReference>
<dbReference type="Gene3D" id="1.20.920.10">
    <property type="entry name" value="Bromodomain-like"/>
    <property type="match status" value="1"/>
</dbReference>
<dbReference type="Gene3D" id="1.10.8.60">
    <property type="match status" value="1"/>
</dbReference>
<organism evidence="8">
    <name type="scientific">Hydra vulgaris</name>
    <name type="common">Hydra</name>
    <name type="synonym">Hydra attenuata</name>
    <dbReference type="NCBI Taxonomy" id="6087"/>
    <lineage>
        <taxon>Eukaryota</taxon>
        <taxon>Metazoa</taxon>
        <taxon>Cnidaria</taxon>
        <taxon>Hydrozoa</taxon>
        <taxon>Hydroidolina</taxon>
        <taxon>Anthoathecata</taxon>
        <taxon>Aplanulata</taxon>
        <taxon>Hydridae</taxon>
        <taxon>Hydra</taxon>
    </lineage>
</organism>
<dbReference type="Pfam" id="PF00439">
    <property type="entry name" value="Bromodomain"/>
    <property type="match status" value="1"/>
</dbReference>
<dbReference type="GO" id="GO:0006334">
    <property type="term" value="P:nucleosome assembly"/>
    <property type="evidence" value="ECO:0007669"/>
    <property type="project" value="TreeGrafter"/>
</dbReference>
<accession>T2M3F1</accession>
<dbReference type="GO" id="GO:0005634">
    <property type="term" value="C:nucleus"/>
    <property type="evidence" value="ECO:0007669"/>
    <property type="project" value="TreeGrafter"/>
</dbReference>
<dbReference type="EMBL" id="HAAD01000382">
    <property type="protein sequence ID" value="CDG66614.1"/>
    <property type="molecule type" value="mRNA"/>
</dbReference>
<dbReference type="PANTHER" id="PTHR23069:SF0">
    <property type="entry name" value="TAT-BINDING HOMOLOG 7"/>
    <property type="match status" value="1"/>
</dbReference>
<proteinExistence type="evidence at transcript level"/>
<evidence type="ECO:0000256" key="3">
    <source>
        <dbReference type="ARBA" id="ARBA00022840"/>
    </source>
</evidence>
<dbReference type="OrthoDB" id="5421at2759"/>
<dbReference type="GO" id="GO:0045815">
    <property type="term" value="P:transcription initiation-coupled chromatin remodeling"/>
    <property type="evidence" value="ECO:0007669"/>
    <property type="project" value="TreeGrafter"/>
</dbReference>
<evidence type="ECO:0000256" key="1">
    <source>
        <dbReference type="ARBA" id="ARBA00006914"/>
    </source>
</evidence>
<dbReference type="FunFam" id="1.10.8.60:FF:000016">
    <property type="entry name" value="ATPase family AAA domain-containing protein 2B"/>
    <property type="match status" value="1"/>
</dbReference>
<dbReference type="InterPro" id="IPR045199">
    <property type="entry name" value="ATAD2-like"/>
</dbReference>
<gene>
    <name evidence="8" type="primary">ATAD2B</name>
</gene>
<protein>
    <submittedName>
        <fullName evidence="8">ATPase family AAA domain-containing protein 2B</fullName>
    </submittedName>
</protein>
<sequence>FLKILVSSLFYVYVENNNYCSIFHEKMVNTRHSVSNSHEDEELKSVNGNCVDIGGRKIDKEEDLPLEVDKSKKSKQSNELFESFNYQTRSMRHQERSLDRVGMSRRSLKHVPALSFSSHGSKIVRRSDRRTKRVFATFNEQDIYRSIEKKNQEMMDRASMYDVIKRRRGESDTQDDEDGSDDEAEDSDGDDEEDEAESQPTYCLRKKKPKTNKYQAPPINSGRSRREILYTGSHSPLKSCRIKRIPQHSTSPHHHHRRSSSTSSSDDEARFERRKSKSMAISRARCLPMNFKESDLVGVLKDRGRSREGSKLGSSLADVDPMNIDTKTSFDDIGGLDRHIRSLKEMIVFPLLYPEVFAKFGINPPRGVLFYGPPGTGKTLVARALANECSRDGQKVAFFMRKGADCLSKWVGESERQLRLLFDQAYSMRPSIIFFDEIDGIAPVRSTRQDQIHSSIVSTLLALMDGLDARGEIVIIGATNRLDSIDPALRRPGRFDREFLFALPDKCAREKILTIHTADWHPKLSPAFIKELAEKCVGYCGADIKGLCTEAALLALRRRYPQIYKTNKKLLLNTKEIKILSTDFKNAIKRITPTSARSSLVISRALPSEVKPLLGNCVTKILELLNTIFPDGMHNNAADSDESGCSESEDIFEHSIYNHCTSDFSASSNNYTFFNKKASYKSRFLVYGHSGNGQSSYICPALLHSMEHLSSYSIDLASITGNSSRTPEEAISQIFLEARKSVPSVIYLPHIDVWFSAISDIACATFLTLLNDTPNDLPILLLSTTELIWCDLPKKIQSIFSKETQTFHVPFPSDTERYDYFKDTFLIHALKKYEKSFNKIVLNEVLLEAPPPSKPRELSAKEAILLQENEEATLRKLRIFLRQVTWKLLADRKFKEFSKPVDLEEVNDYLEVIKEPMDLSTVMTRINSHYYESCAHYLKDIDLIMSNCLEYNPDKDQFDKLMRNRACEMKDYAYELIYDDLDPEFEKLCLEISESRKKRGFVPNGPAFMKVMPQYKRSNNINNQSLLETVNTPDKNFIPDPTGSRFSHRVRGLNDTINVDLNTLNVIEGRKRKLHPKRSFDKESETEAKQLKSSVNGEIKDSTKVLDSIRNNDKCLPQLSELKQDSILLLTQLVDGTKYWNIDQLEELFARLKRCIVKHKKEEDRDLVIKHESNKFWCNMI</sequence>
<dbReference type="PRINTS" id="PR00503">
    <property type="entry name" value="BROMODOMAIN"/>
</dbReference>
<feature type="region of interest" description="Disordered" evidence="6">
    <location>
        <begin position="162"/>
        <end position="227"/>
    </location>
</feature>
<dbReference type="GO" id="GO:0005524">
    <property type="term" value="F:ATP binding"/>
    <property type="evidence" value="ECO:0007669"/>
    <property type="project" value="UniProtKB-KW"/>
</dbReference>
<dbReference type="GO" id="GO:0006337">
    <property type="term" value="P:nucleosome disassembly"/>
    <property type="evidence" value="ECO:0007669"/>
    <property type="project" value="TreeGrafter"/>
</dbReference>
<dbReference type="Pfam" id="PF00004">
    <property type="entry name" value="AAA"/>
    <property type="match status" value="1"/>
</dbReference>
<evidence type="ECO:0000259" key="7">
    <source>
        <dbReference type="PROSITE" id="PS50014"/>
    </source>
</evidence>
<name>T2M3F1_HYDVU</name>
<feature type="compositionally biased region" description="Basic residues" evidence="6">
    <location>
        <begin position="247"/>
        <end position="259"/>
    </location>
</feature>
<feature type="region of interest" description="Disordered" evidence="6">
    <location>
        <begin position="247"/>
        <end position="279"/>
    </location>
</feature>
<dbReference type="InterPro" id="IPR001487">
    <property type="entry name" value="Bromodomain"/>
</dbReference>
<dbReference type="InterPro" id="IPR027417">
    <property type="entry name" value="P-loop_NTPase"/>
</dbReference>
<dbReference type="SMART" id="SM00382">
    <property type="entry name" value="AAA"/>
    <property type="match status" value="1"/>
</dbReference>
<dbReference type="GO" id="GO:0042393">
    <property type="term" value="F:histone binding"/>
    <property type="evidence" value="ECO:0007669"/>
    <property type="project" value="TreeGrafter"/>
</dbReference>
<dbReference type="InterPro" id="IPR003959">
    <property type="entry name" value="ATPase_AAA_core"/>
</dbReference>
<comment type="similarity">
    <text evidence="1">Belongs to the AAA ATPase family.</text>
</comment>
<dbReference type="PANTHER" id="PTHR23069">
    <property type="entry name" value="AAA DOMAIN-CONTAINING"/>
    <property type="match status" value="1"/>
</dbReference>
<dbReference type="PROSITE" id="PS00633">
    <property type="entry name" value="BROMODOMAIN_1"/>
    <property type="match status" value="1"/>
</dbReference>
<dbReference type="AlphaFoldDB" id="T2M3F1"/>
<reference evidence="8" key="1">
    <citation type="journal article" date="2013" name="Genome Biol. Evol.">
        <title>Punctuated emergences of genetic and phenotypic innovations in eumetazoan, bilaterian, euteleostome, and hominidae ancestors.</title>
        <authorList>
            <person name="Wenger Y."/>
            <person name="Galliot B."/>
        </authorList>
    </citation>
    <scope>NUCLEOTIDE SEQUENCE</scope>
    <source>
        <tissue evidence="8">Whole animals</tissue>
    </source>
</reference>
<feature type="compositionally biased region" description="Acidic residues" evidence="6">
    <location>
        <begin position="172"/>
        <end position="197"/>
    </location>
</feature>
<evidence type="ECO:0000256" key="4">
    <source>
        <dbReference type="ARBA" id="ARBA00023117"/>
    </source>
</evidence>
<dbReference type="PROSITE" id="PS00674">
    <property type="entry name" value="AAA"/>
    <property type="match status" value="1"/>
</dbReference>
<evidence type="ECO:0000256" key="2">
    <source>
        <dbReference type="ARBA" id="ARBA00022741"/>
    </source>
</evidence>
<evidence type="ECO:0000313" key="8">
    <source>
        <dbReference type="EMBL" id="CDG66614.1"/>
    </source>
</evidence>
<dbReference type="Gene3D" id="3.40.50.300">
    <property type="entry name" value="P-loop containing nucleotide triphosphate hydrolases"/>
    <property type="match status" value="2"/>
</dbReference>
<dbReference type="InterPro" id="IPR036427">
    <property type="entry name" value="Bromodomain-like_sf"/>
</dbReference>
<feature type="domain" description="Bromo" evidence="7">
    <location>
        <begin position="897"/>
        <end position="959"/>
    </location>
</feature>